<gene>
    <name evidence="2" type="ORF">AK812_SmicGene33625</name>
</gene>
<evidence type="ECO:0000313" key="3">
    <source>
        <dbReference type="Proteomes" id="UP000186817"/>
    </source>
</evidence>
<dbReference type="CDD" id="cd14494">
    <property type="entry name" value="PTP_DSP_cys"/>
    <property type="match status" value="1"/>
</dbReference>
<dbReference type="Gene3D" id="3.90.190.10">
    <property type="entry name" value="Protein tyrosine phosphatase superfamily"/>
    <property type="match status" value="1"/>
</dbReference>
<protein>
    <recommendedName>
        <fullName evidence="1">Tyrosine specific protein phosphatases domain-containing protein</fullName>
    </recommendedName>
</protein>
<organism evidence="2 3">
    <name type="scientific">Symbiodinium microadriaticum</name>
    <name type="common">Dinoflagellate</name>
    <name type="synonym">Zooxanthella microadriatica</name>
    <dbReference type="NCBI Taxonomy" id="2951"/>
    <lineage>
        <taxon>Eukaryota</taxon>
        <taxon>Sar</taxon>
        <taxon>Alveolata</taxon>
        <taxon>Dinophyceae</taxon>
        <taxon>Suessiales</taxon>
        <taxon>Symbiodiniaceae</taxon>
        <taxon>Symbiodinium</taxon>
    </lineage>
</organism>
<dbReference type="AlphaFoldDB" id="A0A1Q9CR14"/>
<sequence length="600" mass="65866">MDLDLSDVDVRSRRTGQAGQPRGQAPCVPDMLGFLEEKIELAHSYGDKKWSALLGSWLVAAGCLRYRHLQCARFSSGWSWTEAWLRDWRALSPTAKKRAGLCFNRAGRPWAISEINLSAQEAFREMLQEPADMTTYRWRRLLPTMGQLLRLSPQEQLALGDWASNNPEGNQMPLHYSSARYTTSLRRKALSLPAAWEVRGLEDWSAVTDTELGRIKGAVQSQVDDVVGDRTTIFQEQVGKMPATLNGKVLTAFLKNGQSLCAGFQLGRCRLEEKDCASAHRCAVALRSGPACGGNHPAEICYDKRALLAQTAKEPGPSGGTGQAILPQRRAASVPEPVGPSPKRAKQHLPAVAFPSVGCRGLGRSSFLTGFFARNIGRRARQLLSAGGGEEARARESWHNYYDRLATAGGKTAEAPTVIWQSGSGGRLFLSGLPTSATPQYFPKVSLQVTCFDKTPEQRGEHVLFHCMAGRHRAATLTRSLLAFESLPDALEFLKSVRNAEPEKVLSERGVGDFVHRMRRTISIGRAAPTPTAYLATASSNVHVAAHDIPLCKHNQSTSKALRLKDAWSTSDREEAVGWGIRFCKACLRLSPASASWHLR</sequence>
<comment type="caution">
    <text evidence="2">The sequence shown here is derived from an EMBL/GenBank/DDBJ whole genome shotgun (WGS) entry which is preliminary data.</text>
</comment>
<accession>A0A1Q9CR14</accession>
<dbReference type="SUPFAM" id="SSF52799">
    <property type="entry name" value="(Phosphotyrosine protein) phosphatases II"/>
    <property type="match status" value="1"/>
</dbReference>
<evidence type="ECO:0000259" key="1">
    <source>
        <dbReference type="PROSITE" id="PS50056"/>
    </source>
</evidence>
<name>A0A1Q9CR14_SYMMI</name>
<reference evidence="2 3" key="1">
    <citation type="submission" date="2016-02" db="EMBL/GenBank/DDBJ databases">
        <title>Genome analysis of coral dinoflagellate symbionts highlights evolutionary adaptations to a symbiotic lifestyle.</title>
        <authorList>
            <person name="Aranda M."/>
            <person name="Li Y."/>
            <person name="Liew Y.J."/>
            <person name="Baumgarten S."/>
            <person name="Simakov O."/>
            <person name="Wilson M."/>
            <person name="Piel J."/>
            <person name="Ashoor H."/>
            <person name="Bougouffa S."/>
            <person name="Bajic V.B."/>
            <person name="Ryu T."/>
            <person name="Ravasi T."/>
            <person name="Bayer T."/>
            <person name="Micklem G."/>
            <person name="Kim H."/>
            <person name="Bhak J."/>
            <person name="Lajeunesse T.C."/>
            <person name="Voolstra C.R."/>
        </authorList>
    </citation>
    <scope>NUCLEOTIDE SEQUENCE [LARGE SCALE GENOMIC DNA]</scope>
    <source>
        <strain evidence="2 3">CCMP2467</strain>
    </source>
</reference>
<dbReference type="PROSITE" id="PS50056">
    <property type="entry name" value="TYR_PHOSPHATASE_2"/>
    <property type="match status" value="1"/>
</dbReference>
<dbReference type="InterPro" id="IPR029021">
    <property type="entry name" value="Prot-tyrosine_phosphatase-like"/>
</dbReference>
<dbReference type="EMBL" id="LSRX01000980">
    <property type="protein sequence ID" value="OLP85369.1"/>
    <property type="molecule type" value="Genomic_DNA"/>
</dbReference>
<evidence type="ECO:0000313" key="2">
    <source>
        <dbReference type="EMBL" id="OLP85369.1"/>
    </source>
</evidence>
<feature type="domain" description="Tyrosine specific protein phosphatases" evidence="1">
    <location>
        <begin position="439"/>
        <end position="508"/>
    </location>
</feature>
<keyword evidence="3" id="KW-1185">Reference proteome</keyword>
<dbReference type="OrthoDB" id="412967at2759"/>
<dbReference type="InterPro" id="IPR000387">
    <property type="entry name" value="Tyr_Pase_dom"/>
</dbReference>
<dbReference type="Proteomes" id="UP000186817">
    <property type="component" value="Unassembled WGS sequence"/>
</dbReference>
<proteinExistence type="predicted"/>